<accession>A0A0A2FAF1</accession>
<evidence type="ECO:0000313" key="1">
    <source>
        <dbReference type="EMBL" id="KGN87958.1"/>
    </source>
</evidence>
<dbReference type="EMBL" id="JRAK01000079">
    <property type="protein sequence ID" value="KGN87958.1"/>
    <property type="molecule type" value="Genomic_DNA"/>
</dbReference>
<proteinExistence type="predicted"/>
<organism evidence="1 2">
    <name type="scientific">Porphyromonas gulae</name>
    <dbReference type="NCBI Taxonomy" id="111105"/>
    <lineage>
        <taxon>Bacteria</taxon>
        <taxon>Pseudomonadati</taxon>
        <taxon>Bacteroidota</taxon>
        <taxon>Bacteroidia</taxon>
        <taxon>Bacteroidales</taxon>
        <taxon>Porphyromonadaceae</taxon>
        <taxon>Porphyromonas</taxon>
    </lineage>
</organism>
<evidence type="ECO:0000313" key="2">
    <source>
        <dbReference type="Proteomes" id="UP000030146"/>
    </source>
</evidence>
<keyword evidence="2" id="KW-1185">Reference proteome</keyword>
<name>A0A0A2FAF1_9PORP</name>
<reference evidence="1 2" key="1">
    <citation type="submission" date="2014-08" db="EMBL/GenBank/DDBJ databases">
        <title>Porphyromonas gulae strain:COT-052_OH3439 Genome sequencing.</title>
        <authorList>
            <person name="Wallis C."/>
            <person name="Deusch O."/>
            <person name="O'Flynn C."/>
            <person name="Davis I."/>
            <person name="Jospin G."/>
            <person name="Darling A.E."/>
            <person name="Coil D.A."/>
            <person name="Alexiev A."/>
            <person name="Horsfall A."/>
            <person name="Kirkwood N."/>
            <person name="Harris S."/>
            <person name="Eisen J.A."/>
        </authorList>
    </citation>
    <scope>NUCLEOTIDE SEQUENCE [LARGE SCALE GENOMIC DNA]</scope>
    <source>
        <strain evidence="2">COT-052 OH3439</strain>
    </source>
</reference>
<dbReference type="Proteomes" id="UP000030146">
    <property type="component" value="Unassembled WGS sequence"/>
</dbReference>
<dbReference type="AlphaFoldDB" id="A0A0A2FAF1"/>
<sequence length="243" mass="28248">MYDFSNIDTVYRFNSSVLFPNGSRSELCKSERLQGRRINYNHYEISLIGASDILLNGAPPDDFNEVMLTLGQSLYPIVLEVTETGFIEKVSNFEDIEKRWKASCSDIKNLYESSFVVEQYINSSSGNMRNKEAFLNALRRNAFLQLFFNEYEREDSRFIVPDFPMRKDKTLFSFNKREWQDREIIYSGQPEKSDKEAIILGGNAVLKIRRTEDGIPRTARFMACVEVKEKGYFTKEIGIELIN</sequence>
<protein>
    <submittedName>
        <fullName evidence="1">Uncharacterized protein</fullName>
    </submittedName>
</protein>
<gene>
    <name evidence="1" type="ORF">HR15_05430</name>
</gene>
<comment type="caution">
    <text evidence="1">The sequence shown here is derived from an EMBL/GenBank/DDBJ whole genome shotgun (WGS) entry which is preliminary data.</text>
</comment>